<gene>
    <name evidence="1" type="ORF">QE152_g38271</name>
</gene>
<evidence type="ECO:0000313" key="1">
    <source>
        <dbReference type="EMBL" id="KAK9685141.1"/>
    </source>
</evidence>
<name>A0AAW1I8B9_POPJA</name>
<dbReference type="EMBL" id="JASPKY010000803">
    <property type="protein sequence ID" value="KAK9685141.1"/>
    <property type="molecule type" value="Genomic_DNA"/>
</dbReference>
<accession>A0AAW1I8B9</accession>
<keyword evidence="2" id="KW-1185">Reference proteome</keyword>
<sequence>MPSKENKTHLRYALTEKIIIQEESQAFVSAYYRSKLKKRYFLGACQEKIATKFNNRKSGSFLGTSFSIYRSSSSTKGTYKVAIN</sequence>
<dbReference type="AlphaFoldDB" id="A0AAW1I8B9"/>
<evidence type="ECO:0000313" key="2">
    <source>
        <dbReference type="Proteomes" id="UP001458880"/>
    </source>
</evidence>
<proteinExistence type="predicted"/>
<dbReference type="Proteomes" id="UP001458880">
    <property type="component" value="Unassembled WGS sequence"/>
</dbReference>
<organism evidence="1 2">
    <name type="scientific">Popillia japonica</name>
    <name type="common">Japanese beetle</name>
    <dbReference type="NCBI Taxonomy" id="7064"/>
    <lineage>
        <taxon>Eukaryota</taxon>
        <taxon>Metazoa</taxon>
        <taxon>Ecdysozoa</taxon>
        <taxon>Arthropoda</taxon>
        <taxon>Hexapoda</taxon>
        <taxon>Insecta</taxon>
        <taxon>Pterygota</taxon>
        <taxon>Neoptera</taxon>
        <taxon>Endopterygota</taxon>
        <taxon>Coleoptera</taxon>
        <taxon>Polyphaga</taxon>
        <taxon>Scarabaeiformia</taxon>
        <taxon>Scarabaeidae</taxon>
        <taxon>Rutelinae</taxon>
        <taxon>Popillia</taxon>
    </lineage>
</organism>
<reference evidence="1 2" key="1">
    <citation type="journal article" date="2024" name="BMC Genomics">
        <title>De novo assembly and annotation of Popillia japonica's genome with initial clues to its potential as an invasive pest.</title>
        <authorList>
            <person name="Cucini C."/>
            <person name="Boschi S."/>
            <person name="Funari R."/>
            <person name="Cardaioli E."/>
            <person name="Iannotti N."/>
            <person name="Marturano G."/>
            <person name="Paoli F."/>
            <person name="Bruttini M."/>
            <person name="Carapelli A."/>
            <person name="Frati F."/>
            <person name="Nardi F."/>
        </authorList>
    </citation>
    <scope>NUCLEOTIDE SEQUENCE [LARGE SCALE GENOMIC DNA]</scope>
    <source>
        <strain evidence="1">DMR45628</strain>
    </source>
</reference>
<protein>
    <submittedName>
        <fullName evidence="1">Uncharacterized protein</fullName>
    </submittedName>
</protein>
<comment type="caution">
    <text evidence="1">The sequence shown here is derived from an EMBL/GenBank/DDBJ whole genome shotgun (WGS) entry which is preliminary data.</text>
</comment>